<dbReference type="InterPro" id="IPR007111">
    <property type="entry name" value="NACHT_NTPase"/>
</dbReference>
<dbReference type="GeneTree" id="ENSGT01150000286915"/>
<evidence type="ECO:0000256" key="2">
    <source>
        <dbReference type="ARBA" id="ARBA00022490"/>
    </source>
</evidence>
<dbReference type="Pfam" id="PF17779">
    <property type="entry name" value="WHD_NOD2"/>
    <property type="match status" value="1"/>
</dbReference>
<dbReference type="InterPro" id="IPR029495">
    <property type="entry name" value="NACHT-assoc"/>
</dbReference>
<accession>A0A3B5PS30</accession>
<reference evidence="9" key="4">
    <citation type="submission" date="2025-09" db="UniProtKB">
        <authorList>
            <consortium name="Ensembl"/>
        </authorList>
    </citation>
    <scope>IDENTIFICATION</scope>
    <source>
        <strain evidence="9">JP 163 A</strain>
    </source>
</reference>
<dbReference type="InterPro" id="IPR041267">
    <property type="entry name" value="NLRP_HD2"/>
</dbReference>
<comment type="subcellular location">
    <subcellularLocation>
        <location evidence="1">Cytoplasm</location>
    </subcellularLocation>
</comment>
<dbReference type="InterPro" id="IPR041588">
    <property type="entry name" value="Integrase_H2C2"/>
</dbReference>
<dbReference type="Proteomes" id="UP000002852">
    <property type="component" value="Unassembled WGS sequence"/>
</dbReference>
<reference evidence="10" key="1">
    <citation type="submission" date="2012-01" db="EMBL/GenBank/DDBJ databases">
        <authorList>
            <person name="Walter R."/>
            <person name="Schartl M."/>
            <person name="Warren W."/>
        </authorList>
    </citation>
    <scope>NUCLEOTIDE SEQUENCE [LARGE SCALE GENOMIC DNA]</scope>
    <source>
        <strain evidence="10">JP 163 A</strain>
    </source>
</reference>
<evidence type="ECO:0000256" key="4">
    <source>
        <dbReference type="ARBA" id="ARBA00022737"/>
    </source>
</evidence>
<evidence type="ECO:0000256" key="3">
    <source>
        <dbReference type="ARBA" id="ARBA00022614"/>
    </source>
</evidence>
<dbReference type="InterPro" id="IPR032675">
    <property type="entry name" value="LRR_dom_sf"/>
</dbReference>
<evidence type="ECO:0000313" key="10">
    <source>
        <dbReference type="Proteomes" id="UP000002852"/>
    </source>
</evidence>
<dbReference type="FunFam" id="1.10.340.70:FF:000001">
    <property type="entry name" value="Retrovirus-related Pol polyprotein from transposon gypsy-like Protein"/>
    <property type="match status" value="1"/>
</dbReference>
<keyword evidence="5" id="KW-0547">Nucleotide-binding</keyword>
<dbReference type="Pfam" id="PF05729">
    <property type="entry name" value="NACHT"/>
    <property type="match status" value="1"/>
</dbReference>
<dbReference type="GO" id="GO:0005524">
    <property type="term" value="F:ATP binding"/>
    <property type="evidence" value="ECO:0007669"/>
    <property type="project" value="UniProtKB-KW"/>
</dbReference>
<keyword evidence="2" id="KW-0963">Cytoplasm</keyword>
<dbReference type="PROSITE" id="PS50837">
    <property type="entry name" value="NACHT"/>
    <property type="match status" value="1"/>
</dbReference>
<dbReference type="SMART" id="SM01288">
    <property type="entry name" value="FISNA"/>
    <property type="match status" value="1"/>
</dbReference>
<sequence>MSSFCWSNIPLSISQNDLGQEQRSDPTIQHLFQSALPAEEMQNHAHGYFVENKVLLRKWMPCGDDVIGQPVYQVVVPLKLRDLVLQVSHDESGHMGVRKTYDRILRNFFWPRLKKDIASYIKTCHTCQLLFSLCSAEVSPLLSLSLSSDFDIRCQSDHKASLKKKFQSLSEGVGLTREVNQEHEVRHIETASRKQETIRREDIFKVPSGRDEPIRTVMTMGVAGIGKTLLTQKFTLDWAEGKTNQNIDFIFPFTFRELNMLKEEKFSLLGLIHKLFSKTKEISSFEKIQVLFIFDGLDESRFTLDFNNNPILTDVTESSSVDVLVTNLIRRKLLPSALLWITTRPAAANQIPAECVGMATEVRGFTDPQKEEYFRKRFRDDEEKASRIISHIQKSKSLHIMCHIPVFCWITAKVLEDVMKTREGEKLPKTLTEMYIAFLEVNFAIKKEKYDGGKKTRSIWSPENKKLIESLGKLAFEQLLEGNLIFYDEELKKCGINIKDAALFSGVFTEMFKRERGTCDISVYSFVHLSIQEFLAAVYMLHCFTSRKSEKVMEKSLSSENGHLDLFVRLLHGLTVESNQRLLEDLLGQTENSPGTIQRIITNLKEMNTKRISPDRSINIFYCLVEMNDVSFYQEIQRLLDSGKDLSETDCSALAFMLQMSEVLDELDLEKYNTSESGRLRLVPAVRNSLKSKPTHLTRLDLTSTNLEDSVVKELCGFLQTDGCRLETLEYVII</sequence>
<evidence type="ECO:0000313" key="9">
    <source>
        <dbReference type="Ensembl" id="ENSXMAP00000021332.1"/>
    </source>
</evidence>
<reference evidence="9" key="3">
    <citation type="submission" date="2025-08" db="UniProtKB">
        <authorList>
            <consortium name="Ensembl"/>
        </authorList>
    </citation>
    <scope>IDENTIFICATION</scope>
    <source>
        <strain evidence="9">JP 163 A</strain>
    </source>
</reference>
<evidence type="ECO:0000256" key="5">
    <source>
        <dbReference type="ARBA" id="ARBA00022741"/>
    </source>
</evidence>
<protein>
    <recommendedName>
        <fullName evidence="7">Gypsy retrotransposon integrase-like protein 1</fullName>
    </recommendedName>
</protein>
<dbReference type="InterPro" id="IPR051261">
    <property type="entry name" value="NLR"/>
</dbReference>
<dbReference type="Gene3D" id="3.40.50.300">
    <property type="entry name" value="P-loop containing nucleotide triphosphate hydrolases"/>
    <property type="match status" value="1"/>
</dbReference>
<dbReference type="PANTHER" id="PTHR24106">
    <property type="entry name" value="NACHT, LRR AND CARD DOMAINS-CONTAINING"/>
    <property type="match status" value="1"/>
</dbReference>
<name>A0A3B5PS30_XIPMA</name>
<keyword evidence="10" id="KW-1185">Reference proteome</keyword>
<keyword evidence="3" id="KW-0433">Leucine-rich repeat</keyword>
<dbReference type="Pfam" id="PF17776">
    <property type="entry name" value="NLRC4_HD2"/>
    <property type="match status" value="1"/>
</dbReference>
<keyword evidence="4" id="KW-0677">Repeat</keyword>
<feature type="domain" description="NACHT" evidence="8">
    <location>
        <begin position="215"/>
        <end position="347"/>
    </location>
</feature>
<reference evidence="10" key="2">
    <citation type="journal article" date="2013" name="Nat. Genet.">
        <title>The genome of the platyfish, Xiphophorus maculatus, provides insights into evolutionary adaptation and several complex traits.</title>
        <authorList>
            <person name="Schartl M."/>
            <person name="Walter R.B."/>
            <person name="Shen Y."/>
            <person name="Garcia T."/>
            <person name="Catchen J."/>
            <person name="Amores A."/>
            <person name="Braasch I."/>
            <person name="Chalopin D."/>
            <person name="Volff J.N."/>
            <person name="Lesch K.P."/>
            <person name="Bisazza A."/>
            <person name="Minx P."/>
            <person name="Hillier L."/>
            <person name="Wilson R.K."/>
            <person name="Fuerstenberg S."/>
            <person name="Boore J."/>
            <person name="Searle S."/>
            <person name="Postlethwait J.H."/>
            <person name="Warren W.C."/>
        </authorList>
    </citation>
    <scope>NUCLEOTIDE SEQUENCE [LARGE SCALE GENOMIC DNA]</scope>
    <source>
        <strain evidence="10">JP 163 A</strain>
    </source>
</reference>
<dbReference type="Gene3D" id="3.80.10.10">
    <property type="entry name" value="Ribonuclease Inhibitor"/>
    <property type="match status" value="1"/>
</dbReference>
<dbReference type="InParanoid" id="A0A3B5PS30"/>
<dbReference type="FunFam" id="3.40.50.300:FF:001524">
    <property type="entry name" value="Si:dkey-126g1.7"/>
    <property type="match status" value="1"/>
</dbReference>
<dbReference type="InterPro" id="IPR041075">
    <property type="entry name" value="NOD1/2_WH"/>
</dbReference>
<dbReference type="Pfam" id="PF17921">
    <property type="entry name" value="Integrase_H2C2"/>
    <property type="match status" value="1"/>
</dbReference>
<dbReference type="Ensembl" id="ENSXMAT00000039054.1">
    <property type="protein sequence ID" value="ENSXMAP00000021332.1"/>
    <property type="gene ID" value="ENSXMAG00000029865.1"/>
</dbReference>
<keyword evidence="6" id="KW-0067">ATP-binding</keyword>
<dbReference type="InterPro" id="IPR027417">
    <property type="entry name" value="P-loop_NTPase"/>
</dbReference>
<dbReference type="OMA" id="HYITITE"/>
<dbReference type="SUPFAM" id="SSF52047">
    <property type="entry name" value="RNI-like"/>
    <property type="match status" value="1"/>
</dbReference>
<evidence type="ECO:0000256" key="1">
    <source>
        <dbReference type="ARBA" id="ARBA00004496"/>
    </source>
</evidence>
<organism evidence="9 10">
    <name type="scientific">Xiphophorus maculatus</name>
    <name type="common">Southern platyfish</name>
    <name type="synonym">Platypoecilus maculatus</name>
    <dbReference type="NCBI Taxonomy" id="8083"/>
    <lineage>
        <taxon>Eukaryota</taxon>
        <taxon>Metazoa</taxon>
        <taxon>Chordata</taxon>
        <taxon>Craniata</taxon>
        <taxon>Vertebrata</taxon>
        <taxon>Euteleostomi</taxon>
        <taxon>Actinopterygii</taxon>
        <taxon>Neopterygii</taxon>
        <taxon>Teleostei</taxon>
        <taxon>Neoteleostei</taxon>
        <taxon>Acanthomorphata</taxon>
        <taxon>Ovalentaria</taxon>
        <taxon>Atherinomorphae</taxon>
        <taxon>Cyprinodontiformes</taxon>
        <taxon>Poeciliidae</taxon>
        <taxon>Poeciliinae</taxon>
        <taxon>Xiphophorus</taxon>
    </lineage>
</organism>
<dbReference type="Gene3D" id="1.10.340.70">
    <property type="match status" value="1"/>
</dbReference>
<evidence type="ECO:0000256" key="7">
    <source>
        <dbReference type="ARBA" id="ARBA00039658"/>
    </source>
</evidence>
<dbReference type="GO" id="GO:0005737">
    <property type="term" value="C:cytoplasm"/>
    <property type="evidence" value="ECO:0007669"/>
    <property type="project" value="UniProtKB-SubCell"/>
</dbReference>
<dbReference type="AlphaFoldDB" id="A0A3B5PS30"/>
<evidence type="ECO:0000256" key="6">
    <source>
        <dbReference type="ARBA" id="ARBA00022840"/>
    </source>
</evidence>
<proteinExistence type="predicted"/>
<evidence type="ECO:0000259" key="8">
    <source>
        <dbReference type="PROSITE" id="PS50837"/>
    </source>
</evidence>